<name>A0ABX5F9P9_9CHRO</name>
<reference evidence="5 6" key="2">
    <citation type="submission" date="2018-03" db="EMBL/GenBank/DDBJ databases">
        <title>The ancient ancestry and fast evolution of plastids.</title>
        <authorList>
            <person name="Moore K.R."/>
            <person name="Magnabosco C."/>
            <person name="Momper L."/>
            <person name="Gold D.A."/>
            <person name="Bosak T."/>
            <person name="Fournier G.P."/>
        </authorList>
    </citation>
    <scope>NUCLEOTIDE SEQUENCE [LARGE SCALE GENOMIC DNA]</scope>
    <source>
        <strain evidence="5 6">CCALA 015</strain>
    </source>
</reference>
<feature type="transmembrane region" description="Helical" evidence="3">
    <location>
        <begin position="37"/>
        <end position="59"/>
    </location>
</feature>
<evidence type="ECO:0000313" key="6">
    <source>
        <dbReference type="Proteomes" id="UP000238218"/>
    </source>
</evidence>
<dbReference type="Pfam" id="PF03816">
    <property type="entry name" value="LytR_cpsA_psr"/>
    <property type="match status" value="1"/>
</dbReference>
<keyword evidence="3" id="KW-0472">Membrane</keyword>
<dbReference type="Proteomes" id="UP000238218">
    <property type="component" value="Unassembled WGS sequence"/>
</dbReference>
<gene>
    <name evidence="5" type="ORF">C7B81_02590</name>
</gene>
<keyword evidence="3" id="KW-1133">Transmembrane helix</keyword>
<comment type="similarity">
    <text evidence="1">Belongs to the LytR/CpsA/Psr (LCP) family.</text>
</comment>
<evidence type="ECO:0000256" key="2">
    <source>
        <dbReference type="SAM" id="MobiDB-lite"/>
    </source>
</evidence>
<evidence type="ECO:0000313" key="5">
    <source>
        <dbReference type="EMBL" id="PSB38486.1"/>
    </source>
</evidence>
<feature type="domain" description="Cell envelope-related transcriptional attenuator" evidence="4">
    <location>
        <begin position="111"/>
        <end position="261"/>
    </location>
</feature>
<keyword evidence="3" id="KW-0812">Transmembrane</keyword>
<keyword evidence="6" id="KW-1185">Reference proteome</keyword>
<accession>A0ABX5F9P9</accession>
<dbReference type="NCBIfam" id="TIGR00350">
    <property type="entry name" value="lytR_cpsA_psr"/>
    <property type="match status" value="1"/>
</dbReference>
<comment type="caution">
    <text evidence="5">The sequence shown here is derived from an EMBL/GenBank/DDBJ whole genome shotgun (WGS) entry which is preliminary data.</text>
</comment>
<protein>
    <submittedName>
        <fullName evidence="5">LytR family transcriptional regulator</fullName>
    </submittedName>
</protein>
<dbReference type="PANTHER" id="PTHR33392:SF6">
    <property type="entry name" value="POLYISOPRENYL-TEICHOIC ACID--PEPTIDOGLYCAN TEICHOIC ACID TRANSFERASE TAGU"/>
    <property type="match status" value="1"/>
</dbReference>
<feature type="region of interest" description="Disordered" evidence="2">
    <location>
        <begin position="314"/>
        <end position="338"/>
    </location>
</feature>
<evidence type="ECO:0000259" key="4">
    <source>
        <dbReference type="Pfam" id="PF03816"/>
    </source>
</evidence>
<evidence type="ECO:0000256" key="1">
    <source>
        <dbReference type="ARBA" id="ARBA00006068"/>
    </source>
</evidence>
<dbReference type="InterPro" id="IPR004474">
    <property type="entry name" value="LytR_CpsA_psr"/>
</dbReference>
<sequence>MPARRKPRRPDEPPAPGNGTPTAQPPAAKRRPATGRLLKSLGITAAGAVVGMGVLGLLWPMPDRALAPTPEVGPASLAAPPARAITLLVIGSDAETIGAPVNKAAPAGPANADALLLVRVNPEGPLQVLNLPTELAVNLPGQKGPKRLGEAFRLGGVALTADAVRELVGLEPPAPDRYLVLSRGALRDLVNGLGGLELSPPRRMSYTDRTQKLTIDLEAGLQQLGGNKVEQLVRFRDPWLGDTGRRSNQQLVASSLRERMLQPERLAKLPFLVGQLQPKVQTNLSPGETLSLLAAGLDGSKPVQFASLPLKPAEEKHKGLRQLEAGATPPLWKPPAAP</sequence>
<dbReference type="PANTHER" id="PTHR33392">
    <property type="entry name" value="POLYISOPRENYL-TEICHOIC ACID--PEPTIDOGLYCAN TEICHOIC ACID TRANSFERASE TAGU"/>
    <property type="match status" value="1"/>
</dbReference>
<dbReference type="Gene3D" id="3.40.630.190">
    <property type="entry name" value="LCP protein"/>
    <property type="match status" value="1"/>
</dbReference>
<organism evidence="5 6">
    <name type="scientific">Aphanothece cf. minutissima CCALA 015</name>
    <dbReference type="NCBI Taxonomy" id="2107695"/>
    <lineage>
        <taxon>Bacteria</taxon>
        <taxon>Bacillati</taxon>
        <taxon>Cyanobacteriota</taxon>
        <taxon>Cyanophyceae</taxon>
        <taxon>Oscillatoriophycideae</taxon>
        <taxon>Chroococcales</taxon>
        <taxon>Aphanothecaceae</taxon>
        <taxon>Aphanothece</taxon>
    </lineage>
</organism>
<dbReference type="EMBL" id="PVWP01000002">
    <property type="protein sequence ID" value="PSB38486.1"/>
    <property type="molecule type" value="Genomic_DNA"/>
</dbReference>
<dbReference type="RefSeq" id="WP_106219768.1">
    <property type="nucleotide sequence ID" value="NZ_PVWP01000002.1"/>
</dbReference>
<feature type="region of interest" description="Disordered" evidence="2">
    <location>
        <begin position="1"/>
        <end position="31"/>
    </location>
</feature>
<dbReference type="InterPro" id="IPR050922">
    <property type="entry name" value="LytR/CpsA/Psr_CW_biosynth"/>
</dbReference>
<evidence type="ECO:0000256" key="3">
    <source>
        <dbReference type="SAM" id="Phobius"/>
    </source>
</evidence>
<proteinExistence type="inferred from homology"/>
<reference evidence="5 6" key="1">
    <citation type="submission" date="2018-02" db="EMBL/GenBank/DDBJ databases">
        <authorList>
            <person name="Moore K."/>
            <person name="Momper L."/>
        </authorList>
    </citation>
    <scope>NUCLEOTIDE SEQUENCE [LARGE SCALE GENOMIC DNA]</scope>
    <source>
        <strain evidence="5 6">CCALA 015</strain>
    </source>
</reference>